<dbReference type="Proteomes" id="UP000492821">
    <property type="component" value="Unassembled WGS sequence"/>
</dbReference>
<protein>
    <recommendedName>
        <fullName evidence="2">FAD-dependent oxidoreductase domain-containing protein 1</fullName>
    </recommendedName>
</protein>
<dbReference type="Gene3D" id="3.30.9.10">
    <property type="entry name" value="D-Amino Acid Oxidase, subunit A, domain 2"/>
    <property type="match status" value="1"/>
</dbReference>
<evidence type="ECO:0000256" key="1">
    <source>
        <dbReference type="ARBA" id="ARBA00023002"/>
    </source>
</evidence>
<dbReference type="PANTHER" id="PTHR13847:SF287">
    <property type="entry name" value="FAD-DEPENDENT OXIDOREDUCTASE DOMAIN-CONTAINING PROTEIN 1"/>
    <property type="match status" value="1"/>
</dbReference>
<dbReference type="SUPFAM" id="SSF51905">
    <property type="entry name" value="FAD/NAD(P)-binding domain"/>
    <property type="match status" value="1"/>
</dbReference>
<keyword evidence="5" id="KW-1185">Reference proteome</keyword>
<dbReference type="GO" id="GO:0032981">
    <property type="term" value="P:mitochondrial respiratory chain complex I assembly"/>
    <property type="evidence" value="ECO:0007669"/>
    <property type="project" value="TreeGrafter"/>
</dbReference>
<dbReference type="Pfam" id="PF01266">
    <property type="entry name" value="DAO"/>
    <property type="match status" value="1"/>
</dbReference>
<dbReference type="WBParaSite" id="Pan_g15120.t1">
    <property type="protein sequence ID" value="Pan_g15120.t1"/>
    <property type="gene ID" value="Pan_g15120"/>
</dbReference>
<dbReference type="GO" id="GO:0016491">
    <property type="term" value="F:oxidoreductase activity"/>
    <property type="evidence" value="ECO:0007669"/>
    <property type="project" value="UniProtKB-KW"/>
</dbReference>
<dbReference type="InterPro" id="IPR036188">
    <property type="entry name" value="FAD/NAD-bd_sf"/>
</dbReference>
<accession>A0A7E4V1K9</accession>
<evidence type="ECO:0000313" key="6">
    <source>
        <dbReference type="WBParaSite" id="Pan_g15120.t1"/>
    </source>
</evidence>
<dbReference type="InterPro" id="IPR006076">
    <property type="entry name" value="FAD-dep_OxRdtase"/>
</dbReference>
<reference evidence="6" key="2">
    <citation type="submission" date="2020-10" db="UniProtKB">
        <authorList>
            <consortium name="WormBaseParasite"/>
        </authorList>
    </citation>
    <scope>IDENTIFICATION</scope>
</reference>
<name>A0A7E4V1K9_PANRE</name>
<organism evidence="5 6">
    <name type="scientific">Panagrellus redivivus</name>
    <name type="common">Microworm</name>
    <dbReference type="NCBI Taxonomy" id="6233"/>
    <lineage>
        <taxon>Eukaryota</taxon>
        <taxon>Metazoa</taxon>
        <taxon>Ecdysozoa</taxon>
        <taxon>Nematoda</taxon>
        <taxon>Chromadorea</taxon>
        <taxon>Rhabditida</taxon>
        <taxon>Tylenchina</taxon>
        <taxon>Panagrolaimomorpha</taxon>
        <taxon>Panagrolaimoidea</taxon>
        <taxon>Panagrolaimidae</taxon>
        <taxon>Panagrellus</taxon>
    </lineage>
</organism>
<keyword evidence="1" id="KW-0560">Oxidoreductase</keyword>
<sequence>MRASRHLIRLQPLPQLPRSRHIHATTLCAWEKYDNERHFEPGEDVLKRVWHGLTYDVKRWKRRYQQARDDAFKRNNPIAFAKRDILDHELLPHRTEVLIIGGGLTGSSTAYWIKERFRDEDFKVTVVESPDKLEHSRTMLSNGAITQQFSIPEFIDMSLFSAEFLRHAGEHLKILDNDPPDINLLPVGFMYLARTPEEAETMRENWRTQIERGVKVAYYTKSELAARFPFMNFDDVIVGTYGLENEGLIDTWQLLSAIREKNISLGVQYFKGAVESFLFDRIVGAPEVHSRLGGGRDADLDALQKRRIRGVNVRPQMVGASARPVRTNMIVNAAGPWAGEIARMAGIGQGEGLLAVPIPIEPRKRVNFVIHAPDVPSFDIPAFTDPNGIFCRPQDAGSNFIVGKIPTRADDAKTDHTNLSIDYDDFYNNIWPVLVSRVPAFKTAKVINAWAMYNDVNTFDDTPIMGEHLLFTNLYTMAGFANYGPQMSIAMGRLFAERIFEGAYTTVNVRKFDMRRIMHGNKVAEPLKCAV</sequence>
<dbReference type="Gene3D" id="3.50.50.60">
    <property type="entry name" value="FAD/NAD(P)-binding domain"/>
    <property type="match status" value="1"/>
</dbReference>
<comment type="function">
    <text evidence="3">Required for the assembly of the mitochondrial membrane respiratory chain NADH dehydrogenase (Complex I). Involved in mid-late stages of complex I assembly.</text>
</comment>
<feature type="domain" description="FAD dependent oxidoreductase" evidence="4">
    <location>
        <begin position="97"/>
        <end position="498"/>
    </location>
</feature>
<reference evidence="5" key="1">
    <citation type="journal article" date="2013" name="Genetics">
        <title>The draft genome and transcriptome of Panagrellus redivivus are shaped by the harsh demands of a free-living lifestyle.</title>
        <authorList>
            <person name="Srinivasan J."/>
            <person name="Dillman A.R."/>
            <person name="Macchietto M.G."/>
            <person name="Heikkinen L."/>
            <person name="Lakso M."/>
            <person name="Fracchia K.M."/>
            <person name="Antoshechkin I."/>
            <person name="Mortazavi A."/>
            <person name="Wong G."/>
            <person name="Sternberg P.W."/>
        </authorList>
    </citation>
    <scope>NUCLEOTIDE SEQUENCE [LARGE SCALE GENOMIC DNA]</scope>
    <source>
        <strain evidence="5">MT8872</strain>
    </source>
</reference>
<dbReference type="GO" id="GO:0005739">
    <property type="term" value="C:mitochondrion"/>
    <property type="evidence" value="ECO:0007669"/>
    <property type="project" value="GOC"/>
</dbReference>
<dbReference type="PANTHER" id="PTHR13847">
    <property type="entry name" value="SARCOSINE DEHYDROGENASE-RELATED"/>
    <property type="match status" value="1"/>
</dbReference>
<evidence type="ECO:0000313" key="5">
    <source>
        <dbReference type="Proteomes" id="UP000492821"/>
    </source>
</evidence>
<proteinExistence type="predicted"/>
<evidence type="ECO:0000256" key="3">
    <source>
        <dbReference type="ARBA" id="ARBA00046185"/>
    </source>
</evidence>
<evidence type="ECO:0000256" key="2">
    <source>
        <dbReference type="ARBA" id="ARBA00039785"/>
    </source>
</evidence>
<dbReference type="AlphaFoldDB" id="A0A7E4V1K9"/>
<evidence type="ECO:0000259" key="4">
    <source>
        <dbReference type="Pfam" id="PF01266"/>
    </source>
</evidence>